<proteinExistence type="predicted"/>
<reference evidence="2 3" key="1">
    <citation type="submission" date="2016-10" db="EMBL/GenBank/DDBJ databases">
        <authorList>
            <person name="de Groot N.N."/>
        </authorList>
    </citation>
    <scope>NUCLEOTIDE SEQUENCE [LARGE SCALE GENOMIC DNA]</scope>
    <source>
        <strain evidence="2 3">DSM 1736</strain>
    </source>
</reference>
<evidence type="ECO:0000313" key="3">
    <source>
        <dbReference type="Proteomes" id="UP000214880"/>
    </source>
</evidence>
<dbReference type="Pfam" id="PF02887">
    <property type="entry name" value="PK_C"/>
    <property type="match status" value="1"/>
</dbReference>
<dbReference type="Gene3D" id="3.40.1380.20">
    <property type="entry name" value="Pyruvate kinase, C-terminal domain"/>
    <property type="match status" value="1"/>
</dbReference>
<dbReference type="AlphaFoldDB" id="A0A1G9U9J0"/>
<dbReference type="InterPro" id="IPR015795">
    <property type="entry name" value="Pyrv_Knase_C"/>
</dbReference>
<sequence>MYWEKSGPENTAATIEAAVKTARERGIDYVVVASNSGATALKLAGKAPKLVCVTYAHGFGQPGGVSLLPENRSALEQQSVAILSTTHVLSGAERGLSRKFGGIYPVEVIAASLRMLGQGVKVCVEIAVMALDAGFIPYGKPVIAVAGTGNGADTAVIIRPAHAAAILDTFIAEIICKPAGQS</sequence>
<dbReference type="OrthoDB" id="9782984at2"/>
<feature type="domain" description="Pyruvate kinase C-terminal" evidence="1">
    <location>
        <begin position="13"/>
        <end position="157"/>
    </location>
</feature>
<dbReference type="InterPro" id="IPR036918">
    <property type="entry name" value="Pyrv_Knase_C_sf"/>
</dbReference>
<dbReference type="SUPFAM" id="SSF52935">
    <property type="entry name" value="PK C-terminal domain-like"/>
    <property type="match status" value="1"/>
</dbReference>
<dbReference type="Proteomes" id="UP000214880">
    <property type="component" value="Unassembled WGS sequence"/>
</dbReference>
<gene>
    <name evidence="2" type="ORF">SAMN04488502_105227</name>
</gene>
<accession>A0A1G9U9J0</accession>
<dbReference type="PIRSF" id="PIRSF016138">
    <property type="entry name" value="UCP016138"/>
    <property type="match status" value="1"/>
</dbReference>
<organism evidence="2 3">
    <name type="scientific">Dendrosporobacter quercicolus</name>
    <dbReference type="NCBI Taxonomy" id="146817"/>
    <lineage>
        <taxon>Bacteria</taxon>
        <taxon>Bacillati</taxon>
        <taxon>Bacillota</taxon>
        <taxon>Negativicutes</taxon>
        <taxon>Selenomonadales</taxon>
        <taxon>Sporomusaceae</taxon>
        <taxon>Dendrosporobacter</taxon>
    </lineage>
</organism>
<evidence type="ECO:0000259" key="1">
    <source>
        <dbReference type="Pfam" id="PF02887"/>
    </source>
</evidence>
<dbReference type="EMBL" id="FNHB01000005">
    <property type="protein sequence ID" value="SDM56215.1"/>
    <property type="molecule type" value="Genomic_DNA"/>
</dbReference>
<name>A0A1G9U9J0_9FIRM</name>
<keyword evidence="3" id="KW-1185">Reference proteome</keyword>
<evidence type="ECO:0000313" key="2">
    <source>
        <dbReference type="EMBL" id="SDM56215.1"/>
    </source>
</evidence>
<protein>
    <recommendedName>
        <fullName evidence="1">Pyruvate kinase C-terminal domain-containing protein</fullName>
    </recommendedName>
</protein>
<dbReference type="RefSeq" id="WP_092073261.1">
    <property type="nucleotide sequence ID" value="NZ_FNHB01000005.1"/>
</dbReference>
<dbReference type="InterPro" id="IPR015074">
    <property type="entry name" value="DUF1867"/>
</dbReference>
<dbReference type="STRING" id="146817.SAMN04488502_105227"/>